<name>X0WDZ9_9ZZZZ</name>
<accession>X0WDZ9</accession>
<gene>
    <name evidence="1" type="ORF">S01H1_53096</name>
</gene>
<dbReference type="AlphaFoldDB" id="X0WDZ9"/>
<reference evidence="1" key="1">
    <citation type="journal article" date="2014" name="Front. Microbiol.">
        <title>High frequency of phylogenetically diverse reductive dehalogenase-homologous genes in deep subseafloor sedimentary metagenomes.</title>
        <authorList>
            <person name="Kawai M."/>
            <person name="Futagami T."/>
            <person name="Toyoda A."/>
            <person name="Takaki Y."/>
            <person name="Nishi S."/>
            <person name="Hori S."/>
            <person name="Arai W."/>
            <person name="Tsubouchi T."/>
            <person name="Morono Y."/>
            <person name="Uchiyama I."/>
            <person name="Ito T."/>
            <person name="Fujiyama A."/>
            <person name="Inagaki F."/>
            <person name="Takami H."/>
        </authorList>
    </citation>
    <scope>NUCLEOTIDE SEQUENCE</scope>
    <source>
        <strain evidence="1">Expedition CK06-06</strain>
    </source>
</reference>
<comment type="caution">
    <text evidence="1">The sequence shown here is derived from an EMBL/GenBank/DDBJ whole genome shotgun (WGS) entry which is preliminary data.</text>
</comment>
<proteinExistence type="predicted"/>
<evidence type="ECO:0000313" key="1">
    <source>
        <dbReference type="EMBL" id="GAG21402.1"/>
    </source>
</evidence>
<sequence length="151" mass="16912">PDFVNKDAFLQAFPPFVKDEGPLFNLISPITDTEQLSTLMKSADTLFALNSIYLKKNALGLAAAITLKYEQNFMDTLTAHPEIFSSTSHEFLAAVITFFSSLDKDTLAERKLLVYFGIRPSTKFPEIKANIAKVFAKLEKNPTESRIFQAL</sequence>
<feature type="non-terminal residue" evidence="1">
    <location>
        <position position="1"/>
    </location>
</feature>
<organism evidence="1">
    <name type="scientific">marine sediment metagenome</name>
    <dbReference type="NCBI Taxonomy" id="412755"/>
    <lineage>
        <taxon>unclassified sequences</taxon>
        <taxon>metagenomes</taxon>
        <taxon>ecological metagenomes</taxon>
    </lineage>
</organism>
<dbReference type="EMBL" id="BARS01034363">
    <property type="protein sequence ID" value="GAG21402.1"/>
    <property type="molecule type" value="Genomic_DNA"/>
</dbReference>
<protein>
    <submittedName>
        <fullName evidence="1">Uncharacterized protein</fullName>
    </submittedName>
</protein>